<comment type="caution">
    <text evidence="1">The sequence shown here is derived from an EMBL/GenBank/DDBJ whole genome shotgun (WGS) entry which is preliminary data.</text>
</comment>
<proteinExistence type="predicted"/>
<reference evidence="1 2" key="1">
    <citation type="submission" date="2019-07" db="EMBL/GenBank/DDBJ databases">
        <title>Lentzea xizangensis sp. nov., isolated from Qinghai-Tibetan Plateau Soils.</title>
        <authorList>
            <person name="Huang J."/>
        </authorList>
    </citation>
    <scope>NUCLEOTIDE SEQUENCE [LARGE SCALE GENOMIC DNA]</scope>
    <source>
        <strain evidence="1 2">FXJ1.1311</strain>
    </source>
</reference>
<dbReference type="EMBL" id="VOBR01000007">
    <property type="protein sequence ID" value="TWP51765.1"/>
    <property type="molecule type" value="Genomic_DNA"/>
</dbReference>
<evidence type="ECO:0000313" key="1">
    <source>
        <dbReference type="EMBL" id="TWP51765.1"/>
    </source>
</evidence>
<gene>
    <name evidence="1" type="ORF">FKR81_12940</name>
</gene>
<evidence type="ECO:0008006" key="3">
    <source>
        <dbReference type="Google" id="ProtNLM"/>
    </source>
</evidence>
<protein>
    <recommendedName>
        <fullName evidence="3">Uridine kinase</fullName>
    </recommendedName>
</protein>
<evidence type="ECO:0000313" key="2">
    <source>
        <dbReference type="Proteomes" id="UP000316639"/>
    </source>
</evidence>
<keyword evidence="2" id="KW-1185">Reference proteome</keyword>
<dbReference type="InterPro" id="IPR027417">
    <property type="entry name" value="P-loop_NTPase"/>
</dbReference>
<name>A0A563EVN9_9PSEU</name>
<dbReference type="AlphaFoldDB" id="A0A563EVN9"/>
<dbReference type="SUPFAM" id="SSF52540">
    <property type="entry name" value="P-loop containing nucleoside triphosphate hydrolases"/>
    <property type="match status" value="1"/>
</dbReference>
<dbReference type="RefSeq" id="WP_146351464.1">
    <property type="nucleotide sequence ID" value="NZ_VOBR01000007.1"/>
</dbReference>
<dbReference type="OrthoDB" id="3237545at2"/>
<dbReference type="Gene3D" id="3.40.50.300">
    <property type="entry name" value="P-loop containing nucleotide triphosphate hydrolases"/>
    <property type="match status" value="1"/>
</dbReference>
<organism evidence="1 2">
    <name type="scientific">Lentzea tibetensis</name>
    <dbReference type="NCBI Taxonomy" id="2591470"/>
    <lineage>
        <taxon>Bacteria</taxon>
        <taxon>Bacillati</taxon>
        <taxon>Actinomycetota</taxon>
        <taxon>Actinomycetes</taxon>
        <taxon>Pseudonocardiales</taxon>
        <taxon>Pseudonocardiaceae</taxon>
        <taxon>Lentzea</taxon>
    </lineage>
</organism>
<sequence>MRLHPGEVEATGWRVEKLADVVQRLRDAAPDVTGRPLLIAIDGRGGAGKSTLVARLHKLVPASEVVHTDDVAWHHAYFDWGDLMVENVLRPLHRGEAVEFRPSAWIEHDRPDAIRVPAGTDVVWVEGTGIIREQFAPWIDASIWIQGDLDEQERRLVARDGDSVDQQRHIAAWLAEELPLMLREQPWRKATFVVAGTTELRHDPATEIVIAPPV</sequence>
<dbReference type="Proteomes" id="UP000316639">
    <property type="component" value="Unassembled WGS sequence"/>
</dbReference>
<accession>A0A563EVN9</accession>